<dbReference type="AlphaFoldDB" id="A0A6J4L4I9"/>
<sequence>ARSRRGGCPGRDAVEPADRAAPRGGGGPLPAHLDRRGGGHGHRFRTTGRRAAAAADPRPDEGPPRRARRRAQRGPDHRDARRRLLRHPRAVLRRRGERTPVGLDRARAAYRLADHLRRGRPRRRRRAGTGGGRGRGREVPRVPRQRLARGLREPL</sequence>
<feature type="compositionally biased region" description="Basic residues" evidence="1">
    <location>
        <begin position="38"/>
        <end position="48"/>
    </location>
</feature>
<feature type="non-terminal residue" evidence="2">
    <location>
        <position position="155"/>
    </location>
</feature>
<dbReference type="EMBL" id="CADCUH010000020">
    <property type="protein sequence ID" value="CAA9319195.1"/>
    <property type="molecule type" value="Genomic_DNA"/>
</dbReference>
<organism evidence="2">
    <name type="scientific">uncultured Nocardioidaceae bacterium</name>
    <dbReference type="NCBI Taxonomy" id="253824"/>
    <lineage>
        <taxon>Bacteria</taxon>
        <taxon>Bacillati</taxon>
        <taxon>Actinomycetota</taxon>
        <taxon>Actinomycetes</taxon>
        <taxon>Propionibacteriales</taxon>
        <taxon>Nocardioidaceae</taxon>
        <taxon>environmental samples</taxon>
    </lineage>
</organism>
<protein>
    <submittedName>
        <fullName evidence="2">Uncharacterized protein</fullName>
    </submittedName>
</protein>
<gene>
    <name evidence="2" type="ORF">AVDCRST_MAG36-302</name>
</gene>
<reference evidence="2" key="1">
    <citation type="submission" date="2020-02" db="EMBL/GenBank/DDBJ databases">
        <authorList>
            <person name="Meier V. D."/>
        </authorList>
    </citation>
    <scope>NUCLEOTIDE SEQUENCE</scope>
    <source>
        <strain evidence="2">AVDCRST_MAG36</strain>
    </source>
</reference>
<proteinExistence type="predicted"/>
<feature type="compositionally biased region" description="Basic residues" evidence="1">
    <location>
        <begin position="117"/>
        <end position="127"/>
    </location>
</feature>
<feature type="region of interest" description="Disordered" evidence="1">
    <location>
        <begin position="1"/>
        <end position="155"/>
    </location>
</feature>
<accession>A0A6J4L4I9</accession>
<feature type="compositionally biased region" description="Basic and acidic residues" evidence="1">
    <location>
        <begin position="104"/>
        <end position="116"/>
    </location>
</feature>
<name>A0A6J4L4I9_9ACTN</name>
<feature type="compositionally biased region" description="Basic and acidic residues" evidence="1">
    <location>
        <begin position="12"/>
        <end position="21"/>
    </location>
</feature>
<feature type="compositionally biased region" description="Basic residues" evidence="1">
    <location>
        <begin position="80"/>
        <end position="96"/>
    </location>
</feature>
<feature type="non-terminal residue" evidence="2">
    <location>
        <position position="1"/>
    </location>
</feature>
<evidence type="ECO:0000256" key="1">
    <source>
        <dbReference type="SAM" id="MobiDB-lite"/>
    </source>
</evidence>
<evidence type="ECO:0000313" key="2">
    <source>
        <dbReference type="EMBL" id="CAA9319195.1"/>
    </source>
</evidence>